<dbReference type="Proteomes" id="UP000187151">
    <property type="component" value="Unassembled WGS sequence"/>
</dbReference>
<evidence type="ECO:0000256" key="1">
    <source>
        <dbReference type="ARBA" id="ARBA00004651"/>
    </source>
</evidence>
<dbReference type="PANTHER" id="PTHR23513">
    <property type="entry name" value="INTEGRAL MEMBRANE EFFLUX PROTEIN-RELATED"/>
    <property type="match status" value="1"/>
</dbReference>
<evidence type="ECO:0000256" key="4">
    <source>
        <dbReference type="ARBA" id="ARBA00022989"/>
    </source>
</evidence>
<dbReference type="InterPro" id="IPR011701">
    <property type="entry name" value="MFS"/>
</dbReference>
<protein>
    <submittedName>
        <fullName evidence="8">MFS transporter</fullName>
    </submittedName>
</protein>
<dbReference type="Gene3D" id="1.20.1250.20">
    <property type="entry name" value="MFS general substrate transporter like domains"/>
    <property type="match status" value="1"/>
</dbReference>
<feature type="transmembrane region" description="Helical" evidence="7">
    <location>
        <begin position="363"/>
        <end position="381"/>
    </location>
</feature>
<evidence type="ECO:0000313" key="8">
    <source>
        <dbReference type="EMBL" id="OLZ61092.1"/>
    </source>
</evidence>
<organism evidence="8 9">
    <name type="scientific">Streptomyces amritsarensis</name>
    <dbReference type="NCBI Taxonomy" id="681158"/>
    <lineage>
        <taxon>Bacteria</taxon>
        <taxon>Bacillati</taxon>
        <taxon>Actinomycetota</taxon>
        <taxon>Actinomycetes</taxon>
        <taxon>Kitasatosporales</taxon>
        <taxon>Streptomycetaceae</taxon>
        <taxon>Streptomyces</taxon>
    </lineage>
</organism>
<gene>
    <name evidence="8" type="ORF">AVW11_25045</name>
</gene>
<dbReference type="SUPFAM" id="SSF103473">
    <property type="entry name" value="MFS general substrate transporter"/>
    <property type="match status" value="1"/>
</dbReference>
<dbReference type="CDD" id="cd06173">
    <property type="entry name" value="MFS_MefA_like"/>
    <property type="match status" value="1"/>
</dbReference>
<evidence type="ECO:0000256" key="3">
    <source>
        <dbReference type="ARBA" id="ARBA00022692"/>
    </source>
</evidence>
<feature type="region of interest" description="Disordered" evidence="6">
    <location>
        <begin position="456"/>
        <end position="482"/>
    </location>
</feature>
<keyword evidence="3 7" id="KW-0812">Transmembrane</keyword>
<sequence length="482" mass="50082">MPSSPSAPSAPAAPAVLSVLRNGTYRRLFTAQVVALVGTGLATVALSLLAYDLAGDGAPAVLGTALAIKMIAYVTVAPLVTAVADRVPRRVLMAATDLTRAAAALVLPFVTEVWQVHLLVFLLQAASATFTPAFQATIPEVLPDEQDYTRALSMSRLAYDLESLFSPVLAAALLTVVSYDRLFAGTAVGFLASAALVTATVLPRPAPVRRTGKIHAKAAFGTRLFRATPRLRALLALDLAVAAAGAVVFVDTVAAVRGHLDLPAGAVSVALGAYGAGSVLTALALPRLLRRATDRAVMLRAAATLPVVLAAVAVLTATTPGAWSWPALLVAWAAIGAACSAVLTPGGRVVRRSTADADLPAAFAARFSLSHACWLLTYPLAGWLAPWAGLPVTAAALGAVALGATAAAAALWPVRDPDRLDHVHPDLPPGHPHLADARPAGGGWLHGHHYVIDRHHHHWPGPNRADRKTPRRSRQGSLRSPR</sequence>
<accession>A0ABX3G1G8</accession>
<keyword evidence="4 7" id="KW-1133">Transmembrane helix</keyword>
<comment type="subcellular location">
    <subcellularLocation>
        <location evidence="1">Cell membrane</location>
        <topology evidence="1">Multi-pass membrane protein</topology>
    </subcellularLocation>
</comment>
<keyword evidence="2" id="KW-1003">Cell membrane</keyword>
<evidence type="ECO:0000256" key="7">
    <source>
        <dbReference type="SAM" id="Phobius"/>
    </source>
</evidence>
<feature type="transmembrane region" description="Helical" evidence="7">
    <location>
        <begin position="262"/>
        <end position="285"/>
    </location>
</feature>
<dbReference type="InterPro" id="IPR036259">
    <property type="entry name" value="MFS_trans_sf"/>
</dbReference>
<reference evidence="8 9" key="1">
    <citation type="submission" date="2016-01" db="EMBL/GenBank/DDBJ databases">
        <title>Streptomyces amritsarensis strain MTCC 11845 genome sequencing and assembly.</title>
        <authorList>
            <person name="Sharma D."/>
            <person name="Nair G.R."/>
            <person name="Kaur G."/>
            <person name="Manhas R.K."/>
            <person name="Mayilraj S."/>
        </authorList>
    </citation>
    <scope>NUCLEOTIDE SEQUENCE [LARGE SCALE GENOMIC DNA]</scope>
    <source>
        <strain evidence="8 9">MTCC 11845</strain>
    </source>
</reference>
<dbReference type="EMBL" id="MQUR01000069">
    <property type="protein sequence ID" value="OLZ61092.1"/>
    <property type="molecule type" value="Genomic_DNA"/>
</dbReference>
<dbReference type="Pfam" id="PF07690">
    <property type="entry name" value="MFS_1"/>
    <property type="match status" value="1"/>
</dbReference>
<feature type="transmembrane region" description="Helical" evidence="7">
    <location>
        <begin position="387"/>
        <end position="412"/>
    </location>
</feature>
<evidence type="ECO:0000256" key="2">
    <source>
        <dbReference type="ARBA" id="ARBA00022475"/>
    </source>
</evidence>
<proteinExistence type="predicted"/>
<feature type="transmembrane region" description="Helical" evidence="7">
    <location>
        <begin position="182"/>
        <end position="202"/>
    </location>
</feature>
<feature type="transmembrane region" description="Helical" evidence="7">
    <location>
        <begin position="297"/>
        <end position="317"/>
    </location>
</feature>
<keyword evidence="9" id="KW-1185">Reference proteome</keyword>
<name>A0ABX3G1G8_9ACTN</name>
<feature type="transmembrane region" description="Helical" evidence="7">
    <location>
        <begin position="323"/>
        <end position="343"/>
    </location>
</feature>
<evidence type="ECO:0000256" key="6">
    <source>
        <dbReference type="SAM" id="MobiDB-lite"/>
    </source>
</evidence>
<evidence type="ECO:0000313" key="9">
    <source>
        <dbReference type="Proteomes" id="UP000187151"/>
    </source>
</evidence>
<dbReference type="PANTHER" id="PTHR23513:SF18">
    <property type="entry name" value="INTEGRAL MEMBRANE PROTEIN"/>
    <property type="match status" value="1"/>
</dbReference>
<feature type="transmembrane region" description="Helical" evidence="7">
    <location>
        <begin position="57"/>
        <end position="84"/>
    </location>
</feature>
<keyword evidence="5 7" id="KW-0472">Membrane</keyword>
<evidence type="ECO:0000256" key="5">
    <source>
        <dbReference type="ARBA" id="ARBA00023136"/>
    </source>
</evidence>
<feature type="transmembrane region" description="Helical" evidence="7">
    <location>
        <begin position="233"/>
        <end position="256"/>
    </location>
</feature>
<comment type="caution">
    <text evidence="8">The sequence shown here is derived from an EMBL/GenBank/DDBJ whole genome shotgun (WGS) entry which is preliminary data.</text>
</comment>
<feature type="transmembrane region" description="Helical" evidence="7">
    <location>
        <begin position="28"/>
        <end position="51"/>
    </location>
</feature>